<dbReference type="GeneID" id="90002870"/>
<protein>
    <recommendedName>
        <fullName evidence="4">Alpha-1,2-mannosyltransferase</fullName>
    </recommendedName>
</protein>
<dbReference type="Pfam" id="PF11927">
    <property type="entry name" value="HODM_asu-like"/>
    <property type="match status" value="1"/>
</dbReference>
<proteinExistence type="predicted"/>
<name>A0ABR0RCV6_9EURO</name>
<comment type="caution">
    <text evidence="2">The sequence shown here is derived from an EMBL/GenBank/DDBJ whole genome shotgun (WGS) entry which is preliminary data.</text>
</comment>
<evidence type="ECO:0000313" key="2">
    <source>
        <dbReference type="EMBL" id="KAK5938451.1"/>
    </source>
</evidence>
<accession>A0ABR0RCV6</accession>
<gene>
    <name evidence="2" type="ORF">PMZ80_009421</name>
</gene>
<feature type="region of interest" description="Disordered" evidence="1">
    <location>
        <begin position="44"/>
        <end position="72"/>
    </location>
</feature>
<reference evidence="2 3" key="1">
    <citation type="journal article" date="2023" name="Res Sq">
        <title>Genomic and morphological characterization of Knufia obscura isolated from the Mars 2020 spacecraft assembly facility.</title>
        <authorList>
            <person name="Chander A.M."/>
            <person name="Teixeira M.M."/>
            <person name="Singh N.K."/>
            <person name="Williams M.P."/>
            <person name="Parker C.W."/>
            <person name="Leo P."/>
            <person name="Stajich J.E."/>
            <person name="Torok T."/>
            <person name="Tighe S."/>
            <person name="Mason C.E."/>
            <person name="Venkateswaran K."/>
        </authorList>
    </citation>
    <scope>NUCLEOTIDE SEQUENCE [LARGE SCALE GENOMIC DNA]</scope>
    <source>
        <strain evidence="2 3">CCFEE 5817</strain>
    </source>
</reference>
<dbReference type="InterPro" id="IPR021848">
    <property type="entry name" value="HODM_asu-like"/>
</dbReference>
<dbReference type="Proteomes" id="UP001334248">
    <property type="component" value="Unassembled WGS sequence"/>
</dbReference>
<dbReference type="EMBL" id="JAVHJV010000013">
    <property type="protein sequence ID" value="KAK5938451.1"/>
    <property type="molecule type" value="Genomic_DNA"/>
</dbReference>
<keyword evidence="3" id="KW-1185">Reference proteome</keyword>
<organism evidence="2 3">
    <name type="scientific">Knufia obscura</name>
    <dbReference type="NCBI Taxonomy" id="1635080"/>
    <lineage>
        <taxon>Eukaryota</taxon>
        <taxon>Fungi</taxon>
        <taxon>Dikarya</taxon>
        <taxon>Ascomycota</taxon>
        <taxon>Pezizomycotina</taxon>
        <taxon>Eurotiomycetes</taxon>
        <taxon>Chaetothyriomycetidae</taxon>
        <taxon>Chaetothyriales</taxon>
        <taxon>Trichomeriaceae</taxon>
        <taxon>Knufia</taxon>
    </lineage>
</organism>
<evidence type="ECO:0000256" key="1">
    <source>
        <dbReference type="SAM" id="MobiDB-lite"/>
    </source>
</evidence>
<sequence>MLSYLTERNILYTAIAVCLCAISYLSLSQRQRDVVVGRLRLRRRRPSSADTPPRSLSPEKKTPSNTSPKANEFVRQYPPSQRHVLAELAQSLPSKQRQALGDLSFHQENFERSLLSFEEDYRKADPSKYVYTGFSVKEIKALGDFPNYATLSGVPLPQPYKEFNLNTAQPRPYRPFRWAYHQTMSLMRMETDWWLELESTYTSRITQRKSLYAQHGEAVLQWLPGSELACKELMEMALQFYCSRHPQFFSLYPSPSDASKTIFENKILGTTQVVQEKHPLLVLLDNVPEDFALMLRNPQTGYYHFRAGMICSALGWNTGTKIGKQLHEIHAVIPDYKEKMQFSMDRQVLSIRFFTKMPTEKPIQRGSWGLEVDQPLYMPPGDPHEKYRDFQSPDLTPERLHLRVDWQTLRRLPLSGAIVFNFKALFTPVTEFRDEPYVPSLILKVMKEGKENLMKYKNTWHTEHVGIPALEEYQKEQIEKGVIEKDWVVETLAQSPFYPSWEEKWHRKQGF</sequence>
<evidence type="ECO:0008006" key="4">
    <source>
        <dbReference type="Google" id="ProtNLM"/>
    </source>
</evidence>
<dbReference type="RefSeq" id="XP_064726541.1">
    <property type="nucleotide sequence ID" value="XM_064877816.1"/>
</dbReference>
<evidence type="ECO:0000313" key="3">
    <source>
        <dbReference type="Proteomes" id="UP001334248"/>
    </source>
</evidence>